<name>A0ABQ8CF86_BRANA</name>
<organism evidence="4 5">
    <name type="scientific">Brassica napus</name>
    <name type="common">Rape</name>
    <dbReference type="NCBI Taxonomy" id="3708"/>
    <lineage>
        <taxon>Eukaryota</taxon>
        <taxon>Viridiplantae</taxon>
        <taxon>Streptophyta</taxon>
        <taxon>Embryophyta</taxon>
        <taxon>Tracheophyta</taxon>
        <taxon>Spermatophyta</taxon>
        <taxon>Magnoliopsida</taxon>
        <taxon>eudicotyledons</taxon>
        <taxon>Gunneridae</taxon>
        <taxon>Pentapetalae</taxon>
        <taxon>rosids</taxon>
        <taxon>malvids</taxon>
        <taxon>Brassicales</taxon>
        <taxon>Brassicaceae</taxon>
        <taxon>Brassiceae</taxon>
        <taxon>Brassica</taxon>
    </lineage>
</organism>
<dbReference type="SMART" id="SM00061">
    <property type="entry name" value="MATH"/>
    <property type="match status" value="2"/>
</dbReference>
<evidence type="ECO:0000256" key="1">
    <source>
        <dbReference type="ARBA" id="ARBA00023054"/>
    </source>
</evidence>
<feature type="domain" description="MATH" evidence="3">
    <location>
        <begin position="15"/>
        <end position="136"/>
    </location>
</feature>
<reference evidence="4 5" key="1">
    <citation type="submission" date="2021-05" db="EMBL/GenBank/DDBJ databases">
        <title>Genome Assembly of Synthetic Allotetraploid Brassica napus Reveals Homoeologous Exchanges between Subgenomes.</title>
        <authorList>
            <person name="Davis J.T."/>
        </authorList>
    </citation>
    <scope>NUCLEOTIDE SEQUENCE [LARGE SCALE GENOMIC DNA]</scope>
    <source>
        <strain evidence="5">cv. Da-Ae</strain>
        <tissue evidence="4">Seedling</tissue>
    </source>
</reference>
<dbReference type="PROSITE" id="PS50144">
    <property type="entry name" value="MATH"/>
    <property type="match status" value="1"/>
</dbReference>
<dbReference type="SUPFAM" id="SSF49599">
    <property type="entry name" value="TRAF domain-like"/>
    <property type="match status" value="2"/>
</dbReference>
<dbReference type="PANTHER" id="PTHR46236">
    <property type="entry name" value="TRAF-LIKE SUPERFAMILY PROTEIN"/>
    <property type="match status" value="1"/>
</dbReference>
<dbReference type="EMBL" id="JAGKQM010000008">
    <property type="protein sequence ID" value="KAH0915397.1"/>
    <property type="molecule type" value="Genomic_DNA"/>
</dbReference>
<evidence type="ECO:0000256" key="2">
    <source>
        <dbReference type="SAM" id="Coils"/>
    </source>
</evidence>
<dbReference type="PANTHER" id="PTHR46236:SF21">
    <property type="entry name" value="TRAF-LIKE FAMILY PROTEIN-RELATED"/>
    <property type="match status" value="1"/>
</dbReference>
<comment type="caution">
    <text evidence="4">The sequence shown here is derived from an EMBL/GenBank/DDBJ whole genome shotgun (WGS) entry which is preliminary data.</text>
</comment>
<evidence type="ECO:0000259" key="3">
    <source>
        <dbReference type="PROSITE" id="PS50144"/>
    </source>
</evidence>
<dbReference type="Gene3D" id="2.60.210.10">
    <property type="entry name" value="Apoptosis, Tumor Necrosis Factor Receptor Associated Protein 2, Chain A"/>
    <property type="match status" value="2"/>
</dbReference>
<dbReference type="Proteomes" id="UP000824890">
    <property type="component" value="Unassembled WGS sequence"/>
</dbReference>
<keyword evidence="5" id="KW-1185">Reference proteome</keyword>
<sequence>MSPESTSRTMGNEANKKFTWVIKNFSSYNCQTVYSDIFVVGRCKWRLLAFPKGYNIYDDYFSLYLVVPNHESLPSGWRRHAKFSFTIVNQIPGKVSQQLESQNWFDQKDHARGFHSMIRLNSEFLVNNELKIIAEVDVLEVVETTDIVETTGIVDVNGFQVLVSQVESVNSLFKIIQTLHQMSNPHLRITYLNFLLSLTEILCKSHEELSNSDLADAYSSLTYLTKAGFKLDWLEKALKEAGETRIQDIEEELNDLTQKCADMDALLKTMGNETDKKFTWVIKNFSSLGSKSLGAFTRGVDNASCFLSLYLVVHNLQSFSSGWRRHAKFSFTVVNQIPGEVSQLREIQYWFDQKYIIRGFQSMIPLSDLNARDSEIDVLEVVGELDVPVVTTDIVDINGFQVLSSQVESANSLFEKHPNIASNVRAKNPHLRTTYLNVILGLTKILCKSSEELSNSDLDEAYSALRFVITAGFKLDWLEKALKEACEIRIQEIDEKLNDLTEKRADMDALLNSLK</sequence>
<dbReference type="InterPro" id="IPR050804">
    <property type="entry name" value="MCC"/>
</dbReference>
<feature type="coiled-coil region" evidence="2">
    <location>
        <begin position="483"/>
        <end position="510"/>
    </location>
</feature>
<dbReference type="InterPro" id="IPR002083">
    <property type="entry name" value="MATH/TRAF_dom"/>
</dbReference>
<evidence type="ECO:0000313" key="5">
    <source>
        <dbReference type="Proteomes" id="UP000824890"/>
    </source>
</evidence>
<accession>A0ABQ8CF86</accession>
<feature type="coiled-coil region" evidence="2">
    <location>
        <begin position="239"/>
        <end position="266"/>
    </location>
</feature>
<gene>
    <name evidence="4" type="ORF">HID58_029843</name>
</gene>
<proteinExistence type="predicted"/>
<dbReference type="Pfam" id="PF22486">
    <property type="entry name" value="MATH_2"/>
    <property type="match status" value="2"/>
</dbReference>
<keyword evidence="1 2" id="KW-0175">Coiled coil</keyword>
<dbReference type="CDD" id="cd00121">
    <property type="entry name" value="MATH"/>
    <property type="match status" value="2"/>
</dbReference>
<protein>
    <recommendedName>
        <fullName evidence="3">MATH domain-containing protein</fullName>
    </recommendedName>
</protein>
<dbReference type="InterPro" id="IPR008974">
    <property type="entry name" value="TRAF-like"/>
</dbReference>
<evidence type="ECO:0000313" key="4">
    <source>
        <dbReference type="EMBL" id="KAH0915397.1"/>
    </source>
</evidence>